<evidence type="ECO:0000256" key="1">
    <source>
        <dbReference type="SAM" id="MobiDB-lite"/>
    </source>
</evidence>
<sequence>MPPRHGHARALKRRKPEWWAGPQTARDPAVRSGVGGGRPEGGSGRGASDQRTGGFGPRGAAGGVQALRPAYERARKRSLGGLARRVRVGGSPRRIPAI</sequence>
<feature type="region of interest" description="Disordered" evidence="1">
    <location>
        <begin position="1"/>
        <end position="68"/>
    </location>
</feature>
<organism evidence="2">
    <name type="scientific">Panicum hallii</name>
    <dbReference type="NCBI Taxonomy" id="206008"/>
    <lineage>
        <taxon>Eukaryota</taxon>
        <taxon>Viridiplantae</taxon>
        <taxon>Streptophyta</taxon>
        <taxon>Embryophyta</taxon>
        <taxon>Tracheophyta</taxon>
        <taxon>Spermatophyta</taxon>
        <taxon>Magnoliopsida</taxon>
        <taxon>Liliopsida</taxon>
        <taxon>Poales</taxon>
        <taxon>Poaceae</taxon>
        <taxon>PACMAD clade</taxon>
        <taxon>Panicoideae</taxon>
        <taxon>Panicodae</taxon>
        <taxon>Paniceae</taxon>
        <taxon>Panicinae</taxon>
        <taxon>Panicum</taxon>
        <taxon>Panicum sect. Panicum</taxon>
    </lineage>
</organism>
<feature type="compositionally biased region" description="Gly residues" evidence="1">
    <location>
        <begin position="33"/>
        <end position="45"/>
    </location>
</feature>
<evidence type="ECO:0000313" key="2">
    <source>
        <dbReference type="EMBL" id="PVH35355.1"/>
    </source>
</evidence>
<accession>A0A2T8ICF6</accession>
<proteinExistence type="predicted"/>
<dbReference type="Proteomes" id="UP000243499">
    <property type="component" value="Chromosome 7"/>
</dbReference>
<feature type="compositionally biased region" description="Basic residues" evidence="1">
    <location>
        <begin position="1"/>
        <end position="15"/>
    </location>
</feature>
<protein>
    <submittedName>
        <fullName evidence="2">Uncharacterized protein</fullName>
    </submittedName>
</protein>
<name>A0A2T8ICF6_9POAL</name>
<dbReference type="Gramene" id="PVH35355">
    <property type="protein sequence ID" value="PVH35355"/>
    <property type="gene ID" value="PAHAL_7G161100"/>
</dbReference>
<feature type="compositionally biased region" description="Gly residues" evidence="1">
    <location>
        <begin position="53"/>
        <end position="62"/>
    </location>
</feature>
<reference evidence="2" key="1">
    <citation type="submission" date="2018-04" db="EMBL/GenBank/DDBJ databases">
        <title>WGS assembly of Panicum hallii.</title>
        <authorList>
            <person name="Lovell J."/>
            <person name="Jenkins J."/>
            <person name="Lowry D."/>
            <person name="Mamidi S."/>
            <person name="Sreedasyam A."/>
            <person name="Weng X."/>
            <person name="Barry K."/>
            <person name="Bonette J."/>
            <person name="Campitelli B."/>
            <person name="Daum C."/>
            <person name="Gordon S."/>
            <person name="Gould B."/>
            <person name="Lipzen A."/>
            <person name="Macqueen A."/>
            <person name="Palacio-Mejia J."/>
            <person name="Plott C."/>
            <person name="Shakirov E."/>
            <person name="Shu S."/>
            <person name="Yoshinaga Y."/>
            <person name="Zane M."/>
            <person name="Rokhsar D."/>
            <person name="Grimwood J."/>
            <person name="Schmutz J."/>
            <person name="Juenger T."/>
        </authorList>
    </citation>
    <scope>NUCLEOTIDE SEQUENCE [LARGE SCALE GENOMIC DNA]</scope>
    <source>
        <strain evidence="2">FIL2</strain>
    </source>
</reference>
<gene>
    <name evidence="2" type="ORF">PAHAL_7G161100</name>
</gene>
<dbReference type="EMBL" id="CM008052">
    <property type="protein sequence ID" value="PVH35355.1"/>
    <property type="molecule type" value="Genomic_DNA"/>
</dbReference>
<dbReference type="AlphaFoldDB" id="A0A2T8ICF6"/>